<dbReference type="EMBL" id="ASPP01021055">
    <property type="protein sequence ID" value="ETO12809.1"/>
    <property type="molecule type" value="Genomic_DNA"/>
</dbReference>
<proteinExistence type="predicted"/>
<feature type="region of interest" description="Disordered" evidence="1">
    <location>
        <begin position="75"/>
        <end position="111"/>
    </location>
</feature>
<name>X6MFY7_RETFI</name>
<feature type="compositionally biased region" description="Basic and acidic residues" evidence="1">
    <location>
        <begin position="81"/>
        <end position="104"/>
    </location>
</feature>
<keyword evidence="3" id="KW-1185">Reference proteome</keyword>
<reference evidence="2 3" key="1">
    <citation type="journal article" date="2013" name="Curr. Biol.">
        <title>The Genome of the Foraminiferan Reticulomyxa filosa.</title>
        <authorList>
            <person name="Glockner G."/>
            <person name="Hulsmann N."/>
            <person name="Schleicher M."/>
            <person name="Noegel A.A."/>
            <person name="Eichinger L."/>
            <person name="Gallinger C."/>
            <person name="Pawlowski J."/>
            <person name="Sierra R."/>
            <person name="Euteneuer U."/>
            <person name="Pillet L."/>
            <person name="Moustafa A."/>
            <person name="Platzer M."/>
            <person name="Groth M."/>
            <person name="Szafranski K."/>
            <person name="Schliwa M."/>
        </authorList>
    </citation>
    <scope>NUCLEOTIDE SEQUENCE [LARGE SCALE GENOMIC DNA]</scope>
</reference>
<evidence type="ECO:0000313" key="2">
    <source>
        <dbReference type="EMBL" id="ETO12809.1"/>
    </source>
</evidence>
<dbReference type="Proteomes" id="UP000023152">
    <property type="component" value="Unassembled WGS sequence"/>
</dbReference>
<evidence type="ECO:0000256" key="1">
    <source>
        <dbReference type="SAM" id="MobiDB-lite"/>
    </source>
</evidence>
<accession>X6MFY7</accession>
<dbReference type="AlphaFoldDB" id="X6MFY7"/>
<gene>
    <name evidence="2" type="ORF">RFI_24564</name>
</gene>
<comment type="caution">
    <text evidence="2">The sequence shown here is derived from an EMBL/GenBank/DDBJ whole genome shotgun (WGS) entry which is preliminary data.</text>
</comment>
<organism evidence="2 3">
    <name type="scientific">Reticulomyxa filosa</name>
    <dbReference type="NCBI Taxonomy" id="46433"/>
    <lineage>
        <taxon>Eukaryota</taxon>
        <taxon>Sar</taxon>
        <taxon>Rhizaria</taxon>
        <taxon>Retaria</taxon>
        <taxon>Foraminifera</taxon>
        <taxon>Monothalamids</taxon>
        <taxon>Reticulomyxidae</taxon>
        <taxon>Reticulomyxa</taxon>
    </lineage>
</organism>
<evidence type="ECO:0000313" key="3">
    <source>
        <dbReference type="Proteomes" id="UP000023152"/>
    </source>
</evidence>
<sequence>MNLNDDSLALNPEYLGLQNHQYNETLKSLTENIAKRRLPPDNVSELAPQPKKYKRAQSIRVRCVTKLKKKKKEIHIKKKKDFTEKTEKHEQDHNAKGTQKEKWQDPLAQNKENGPLNVEVIDLSNDEHFLERDTYVHQHIQVSTVGNREESPQQQQGSNKASYSIELFEAKEGCKATEDQSLYGKWISLPDLLQCVLSSDTSNVSTHLFVQREKQVISNLDALLFKCAITQRREKYLITYKKKHFISEEGFCFVIGHLYYVVRKSSASCVDWYFNRFQYRHQIFGGTLIKPEDPAAHITCFECGMDDNPSRFAIYCDCNVSSHISFVVVFFNEEEINKYNERKRERERENKKF</sequence>
<protein>
    <submittedName>
        <fullName evidence="2">Uncharacterized protein</fullName>
    </submittedName>
</protein>